<organism evidence="2 3">
    <name type="scientific">Coraliomargarita akajimensis (strain DSM 45221 / IAM 15411 / JCM 23193 / KCTC 12865 / 04OKA010-24)</name>
    <dbReference type="NCBI Taxonomy" id="583355"/>
    <lineage>
        <taxon>Bacteria</taxon>
        <taxon>Pseudomonadati</taxon>
        <taxon>Verrucomicrobiota</taxon>
        <taxon>Opitutia</taxon>
        <taxon>Puniceicoccales</taxon>
        <taxon>Coraliomargaritaceae</taxon>
        <taxon>Coraliomargarita</taxon>
    </lineage>
</organism>
<evidence type="ECO:0000313" key="3">
    <source>
        <dbReference type="Proteomes" id="UP000000925"/>
    </source>
</evidence>
<dbReference type="Proteomes" id="UP000000925">
    <property type="component" value="Chromosome"/>
</dbReference>
<dbReference type="HOGENOM" id="CLU_115296_1_0_0"/>
<feature type="domain" description="MEKHLA" evidence="1">
    <location>
        <begin position="23"/>
        <end position="160"/>
    </location>
</feature>
<dbReference type="STRING" id="583355.Caka_1242"/>
<accession>D5EIJ6</accession>
<dbReference type="eggNOG" id="ENOG5032SCF">
    <property type="taxonomic scope" value="Bacteria"/>
</dbReference>
<evidence type="ECO:0000313" key="2">
    <source>
        <dbReference type="EMBL" id="ADE54262.1"/>
    </source>
</evidence>
<proteinExistence type="predicted"/>
<reference evidence="2 3" key="1">
    <citation type="journal article" date="2010" name="Stand. Genomic Sci.">
        <title>Complete genome sequence of Coraliomargarita akajimensis type strain (04OKA010-24).</title>
        <authorList>
            <person name="Mavromatis K."/>
            <person name="Abt B."/>
            <person name="Brambilla E."/>
            <person name="Lapidus A."/>
            <person name="Copeland A."/>
            <person name="Deshpande S."/>
            <person name="Nolan M."/>
            <person name="Lucas S."/>
            <person name="Tice H."/>
            <person name="Cheng J.F."/>
            <person name="Han C."/>
            <person name="Detter J.C."/>
            <person name="Woyke T."/>
            <person name="Goodwin L."/>
            <person name="Pitluck S."/>
            <person name="Held B."/>
            <person name="Brettin T."/>
            <person name="Tapia R."/>
            <person name="Ivanova N."/>
            <person name="Mikhailova N."/>
            <person name="Pati A."/>
            <person name="Liolios K."/>
            <person name="Chen A."/>
            <person name="Palaniappan K."/>
            <person name="Land M."/>
            <person name="Hauser L."/>
            <person name="Chang Y.J."/>
            <person name="Jeffries C.D."/>
            <person name="Rohde M."/>
            <person name="Goker M."/>
            <person name="Bristow J."/>
            <person name="Eisen J.A."/>
            <person name="Markowitz V."/>
            <person name="Hugenholtz P."/>
            <person name="Klenk H.P."/>
            <person name="Kyrpides N.C."/>
        </authorList>
    </citation>
    <scope>NUCLEOTIDE SEQUENCE [LARGE SCALE GENOMIC DNA]</scope>
    <source>
        <strain evidence="3">DSM 45221 / IAM 15411 / JCM 23193 / KCTC 12865</strain>
    </source>
</reference>
<sequence length="168" mass="19183">MQFFPLTCLNPFCSEDAAMDLVAHTALLLDNYQRCFGSNLVERGQDESERLMSAPFVVLSHGIQPDPIFNYGNCCAQSLFELNWDQLTALPSRYSAEAMHRDERQRLLDDVRTQGFSESYRGIRISSTGKRFYIESARIWMLITPDGKTVGQAATFASWTPLRERRTT</sequence>
<name>D5EIJ6_CORAD</name>
<keyword evidence="3" id="KW-1185">Reference proteome</keyword>
<dbReference type="AlphaFoldDB" id="D5EIJ6"/>
<evidence type="ECO:0000259" key="1">
    <source>
        <dbReference type="Pfam" id="PF08670"/>
    </source>
</evidence>
<dbReference type="KEGG" id="caa:Caka_1242"/>
<dbReference type="Pfam" id="PF08670">
    <property type="entry name" value="MEKHLA"/>
    <property type="match status" value="1"/>
</dbReference>
<gene>
    <name evidence="2" type="ordered locus">Caka_1242</name>
</gene>
<dbReference type="InterPro" id="IPR013978">
    <property type="entry name" value="MEKHLA"/>
</dbReference>
<protein>
    <submittedName>
        <fullName evidence="2">MEKHLA domain protein</fullName>
    </submittedName>
</protein>
<dbReference type="EMBL" id="CP001998">
    <property type="protein sequence ID" value="ADE54262.1"/>
    <property type="molecule type" value="Genomic_DNA"/>
</dbReference>